<organism evidence="2 3">
    <name type="scientific">Portunus trituberculatus</name>
    <name type="common">Swimming crab</name>
    <name type="synonym">Neptunus trituberculatus</name>
    <dbReference type="NCBI Taxonomy" id="210409"/>
    <lineage>
        <taxon>Eukaryota</taxon>
        <taxon>Metazoa</taxon>
        <taxon>Ecdysozoa</taxon>
        <taxon>Arthropoda</taxon>
        <taxon>Crustacea</taxon>
        <taxon>Multicrustacea</taxon>
        <taxon>Malacostraca</taxon>
        <taxon>Eumalacostraca</taxon>
        <taxon>Eucarida</taxon>
        <taxon>Decapoda</taxon>
        <taxon>Pleocyemata</taxon>
        <taxon>Brachyura</taxon>
        <taxon>Eubrachyura</taxon>
        <taxon>Portunoidea</taxon>
        <taxon>Portunidae</taxon>
        <taxon>Portuninae</taxon>
        <taxon>Portunus</taxon>
    </lineage>
</organism>
<evidence type="ECO:0000313" key="2">
    <source>
        <dbReference type="EMBL" id="MPC51918.1"/>
    </source>
</evidence>
<feature type="compositionally biased region" description="Polar residues" evidence="1">
    <location>
        <begin position="121"/>
        <end position="130"/>
    </location>
</feature>
<evidence type="ECO:0000313" key="3">
    <source>
        <dbReference type="Proteomes" id="UP000324222"/>
    </source>
</evidence>
<accession>A0A5B7G416</accession>
<dbReference type="OrthoDB" id="528704at2759"/>
<feature type="compositionally biased region" description="Basic and acidic residues" evidence="1">
    <location>
        <begin position="109"/>
        <end position="120"/>
    </location>
</feature>
<dbReference type="AlphaFoldDB" id="A0A5B7G416"/>
<name>A0A5B7G416_PORTR</name>
<dbReference type="EMBL" id="VSRR010010509">
    <property type="protein sequence ID" value="MPC51918.1"/>
    <property type="molecule type" value="Genomic_DNA"/>
</dbReference>
<reference evidence="2 3" key="1">
    <citation type="submission" date="2019-05" db="EMBL/GenBank/DDBJ databases">
        <title>Another draft genome of Portunus trituberculatus and its Hox gene families provides insights of decapod evolution.</title>
        <authorList>
            <person name="Jeong J.-H."/>
            <person name="Song I."/>
            <person name="Kim S."/>
            <person name="Choi T."/>
            <person name="Kim D."/>
            <person name="Ryu S."/>
            <person name="Kim W."/>
        </authorList>
    </citation>
    <scope>NUCLEOTIDE SEQUENCE [LARGE SCALE GENOMIC DNA]</scope>
    <source>
        <tissue evidence="2">Muscle</tissue>
    </source>
</reference>
<gene>
    <name evidence="2" type="ORF">E2C01_045775</name>
</gene>
<evidence type="ECO:0000256" key="1">
    <source>
        <dbReference type="SAM" id="MobiDB-lite"/>
    </source>
</evidence>
<protein>
    <submittedName>
        <fullName evidence="2">Uncharacterized protein</fullName>
    </submittedName>
</protein>
<keyword evidence="3" id="KW-1185">Reference proteome</keyword>
<comment type="caution">
    <text evidence="2">The sequence shown here is derived from an EMBL/GenBank/DDBJ whole genome shotgun (WGS) entry which is preliminary data.</text>
</comment>
<feature type="region of interest" description="Disordered" evidence="1">
    <location>
        <begin position="109"/>
        <end position="136"/>
    </location>
</feature>
<dbReference type="Proteomes" id="UP000324222">
    <property type="component" value="Unassembled WGS sequence"/>
</dbReference>
<sequence length="136" mass="14288">MQENVFLVTTAAQVTTGGGRKGTPGSLCLQPVKSSVYESSKTNILQETTKSCLAALRMAVVDRRIVCGGGCLEAWAATTVTHLITTNAQLLTQLAGASPYHIFKSKTIVPKEKDRHHADKTSLSSSQGKATTGVGA</sequence>
<proteinExistence type="predicted"/>